<feature type="transmembrane region" description="Helical" evidence="5">
    <location>
        <begin position="239"/>
        <end position="260"/>
    </location>
</feature>
<dbReference type="SUPFAM" id="SSF52091">
    <property type="entry name" value="SpoIIaa-like"/>
    <property type="match status" value="1"/>
</dbReference>
<feature type="transmembrane region" description="Helical" evidence="5">
    <location>
        <begin position="94"/>
        <end position="118"/>
    </location>
</feature>
<feature type="transmembrane region" description="Helical" evidence="5">
    <location>
        <begin position="311"/>
        <end position="333"/>
    </location>
</feature>
<dbReference type="Gene3D" id="3.30.750.24">
    <property type="entry name" value="STAS domain"/>
    <property type="match status" value="1"/>
</dbReference>
<proteinExistence type="predicted"/>
<protein>
    <recommendedName>
        <fullName evidence="6">STAS domain-containing protein</fullName>
    </recommendedName>
</protein>
<dbReference type="PANTHER" id="PTHR11814">
    <property type="entry name" value="SULFATE TRANSPORTER"/>
    <property type="match status" value="1"/>
</dbReference>
<keyword evidence="2 5" id="KW-0812">Transmembrane</keyword>
<feature type="transmembrane region" description="Helical" evidence="5">
    <location>
        <begin position="125"/>
        <end position="145"/>
    </location>
</feature>
<evidence type="ECO:0000256" key="1">
    <source>
        <dbReference type="ARBA" id="ARBA00004141"/>
    </source>
</evidence>
<dbReference type="InterPro" id="IPR036513">
    <property type="entry name" value="STAS_dom_sf"/>
</dbReference>
<evidence type="ECO:0000256" key="4">
    <source>
        <dbReference type="ARBA" id="ARBA00023136"/>
    </source>
</evidence>
<feature type="transmembrane region" description="Helical" evidence="5">
    <location>
        <begin position="382"/>
        <end position="403"/>
    </location>
</feature>
<reference evidence="7" key="1">
    <citation type="submission" date="2023-07" db="EMBL/GenBank/DDBJ databases">
        <title>Chromosome-level genome assembly of Artemia franciscana.</title>
        <authorList>
            <person name="Jo E."/>
        </authorList>
    </citation>
    <scope>NUCLEOTIDE SEQUENCE</scope>
    <source>
        <tissue evidence="7">Whole body</tissue>
    </source>
</reference>
<accession>A0AA88HG60</accession>
<keyword evidence="3 5" id="KW-1133">Transmembrane helix</keyword>
<dbReference type="CDD" id="cd07042">
    <property type="entry name" value="STAS_SulP_like_sulfate_transporter"/>
    <property type="match status" value="1"/>
</dbReference>
<dbReference type="PROSITE" id="PS50801">
    <property type="entry name" value="STAS"/>
    <property type="match status" value="1"/>
</dbReference>
<dbReference type="InterPro" id="IPR001902">
    <property type="entry name" value="SLC26A/SulP_fam"/>
</dbReference>
<keyword evidence="8" id="KW-1185">Reference proteome</keyword>
<dbReference type="EMBL" id="JAVRJZ010000019">
    <property type="protein sequence ID" value="KAK2706836.1"/>
    <property type="molecule type" value="Genomic_DNA"/>
</dbReference>
<evidence type="ECO:0000259" key="6">
    <source>
        <dbReference type="PROSITE" id="PS50801"/>
    </source>
</evidence>
<keyword evidence="4 5" id="KW-0472">Membrane</keyword>
<sequence>MDSFHEELPKGDDTKKSFWQKKIGKIFCKKTLYSRLPFLEWLPKIRIASLVSDLIAGLSVGLTLVPQSLAYATIAGLPPQYGLYSSIMGGFMYAIFGGTTSMSVAPVSLLAITIYPVVTKFGPEVAVFLCFASGIIEMALGLFNLGFLLDFISPAVIDGFTSAAALIISSTQLKSLFGLSYKSEGFLNTLIQFFTHVKEYRMADTIMGVACLIFLFSMRALGRLKLPGDSAVTKIVSKLVWFLSIGRNAICVFLCAGIAVNTYDPLSEDTFNLIGNITSGLPSFSPPPLQTTNVTSGNKILEFWELATETGFLMIMVSLLAILEALAIAKSFSDGKKSVDASQEIIAIGASNIVGSFLSSFPVTGAFSRTAVNKASGVQTPISGVITSVMVILAAQFLTPYFFYIPKASLAAVIIGAVILMVEYHVILPMWRTKKSDLIPFGTTFFAGLFFGLDLGIIVGTVVHILIMSFAKARPTIEIKATHKEDGTIILVMPRESLVFPAADYFINLVKKAISKEEKVTTVIFDLAFVNRLDFATAKSLKCLSDDFGGSGAEVIAINVMPKILTVLQGIQSKKMNVANC</sequence>
<comment type="subcellular location">
    <subcellularLocation>
        <location evidence="1">Membrane</location>
        <topology evidence="1">Multi-pass membrane protein</topology>
    </subcellularLocation>
</comment>
<feature type="transmembrane region" description="Helical" evidence="5">
    <location>
        <begin position="410"/>
        <end position="431"/>
    </location>
</feature>
<dbReference type="Pfam" id="PF00916">
    <property type="entry name" value="Sulfate_transp"/>
    <property type="match status" value="1"/>
</dbReference>
<evidence type="ECO:0000256" key="2">
    <source>
        <dbReference type="ARBA" id="ARBA00022692"/>
    </source>
</evidence>
<dbReference type="Proteomes" id="UP001187531">
    <property type="component" value="Unassembled WGS sequence"/>
</dbReference>
<dbReference type="GO" id="GO:0016020">
    <property type="term" value="C:membrane"/>
    <property type="evidence" value="ECO:0007669"/>
    <property type="project" value="UniProtKB-SubCell"/>
</dbReference>
<feature type="transmembrane region" description="Helical" evidence="5">
    <location>
        <begin position="443"/>
        <end position="467"/>
    </location>
</feature>
<evidence type="ECO:0000313" key="7">
    <source>
        <dbReference type="EMBL" id="KAK2706836.1"/>
    </source>
</evidence>
<dbReference type="AlphaFoldDB" id="A0AA88HG60"/>
<feature type="transmembrane region" description="Helical" evidence="5">
    <location>
        <begin position="345"/>
        <end position="362"/>
    </location>
</feature>
<gene>
    <name evidence="7" type="ORF">QYM36_014764</name>
</gene>
<dbReference type="GO" id="GO:0055085">
    <property type="term" value="P:transmembrane transport"/>
    <property type="evidence" value="ECO:0007669"/>
    <property type="project" value="InterPro"/>
</dbReference>
<comment type="caution">
    <text evidence="7">The sequence shown here is derived from an EMBL/GenBank/DDBJ whole genome shotgun (WGS) entry which is preliminary data.</text>
</comment>
<feature type="domain" description="STAS" evidence="6">
    <location>
        <begin position="479"/>
        <end position="569"/>
    </location>
</feature>
<dbReference type="InterPro" id="IPR011547">
    <property type="entry name" value="SLC26A/SulP_dom"/>
</dbReference>
<feature type="transmembrane region" description="Helical" evidence="5">
    <location>
        <begin position="200"/>
        <end position="218"/>
    </location>
</feature>
<evidence type="ECO:0000313" key="8">
    <source>
        <dbReference type="Proteomes" id="UP001187531"/>
    </source>
</evidence>
<organism evidence="7 8">
    <name type="scientific">Artemia franciscana</name>
    <name type="common">Brine shrimp</name>
    <name type="synonym">Artemia sanfranciscana</name>
    <dbReference type="NCBI Taxonomy" id="6661"/>
    <lineage>
        <taxon>Eukaryota</taxon>
        <taxon>Metazoa</taxon>
        <taxon>Ecdysozoa</taxon>
        <taxon>Arthropoda</taxon>
        <taxon>Crustacea</taxon>
        <taxon>Branchiopoda</taxon>
        <taxon>Anostraca</taxon>
        <taxon>Artemiidae</taxon>
        <taxon>Artemia</taxon>
    </lineage>
</organism>
<feature type="transmembrane region" description="Helical" evidence="5">
    <location>
        <begin position="54"/>
        <end position="74"/>
    </location>
</feature>
<dbReference type="InterPro" id="IPR002645">
    <property type="entry name" value="STAS_dom"/>
</dbReference>
<evidence type="ECO:0000256" key="5">
    <source>
        <dbReference type="SAM" id="Phobius"/>
    </source>
</evidence>
<name>A0AA88HG60_ARTSF</name>
<evidence type="ECO:0000256" key="3">
    <source>
        <dbReference type="ARBA" id="ARBA00022989"/>
    </source>
</evidence>